<evidence type="ECO:0000256" key="1">
    <source>
        <dbReference type="ARBA" id="ARBA00023015"/>
    </source>
</evidence>
<evidence type="ECO:0000313" key="7">
    <source>
        <dbReference type="Proteomes" id="UP000482960"/>
    </source>
</evidence>
<accession>A0A6V8LD34</accession>
<keyword evidence="3" id="KW-0804">Transcription</keyword>
<dbReference type="GO" id="GO:0003677">
    <property type="term" value="F:DNA binding"/>
    <property type="evidence" value="ECO:0007669"/>
    <property type="project" value="UniProtKB-UniRule"/>
</dbReference>
<dbReference type="PROSITE" id="PS50977">
    <property type="entry name" value="HTH_TETR_2"/>
    <property type="match status" value="1"/>
</dbReference>
<dbReference type="InterPro" id="IPR009057">
    <property type="entry name" value="Homeodomain-like_sf"/>
</dbReference>
<dbReference type="SUPFAM" id="SSF48498">
    <property type="entry name" value="Tetracyclin repressor-like, C-terminal domain"/>
    <property type="match status" value="1"/>
</dbReference>
<evidence type="ECO:0000256" key="2">
    <source>
        <dbReference type="ARBA" id="ARBA00023125"/>
    </source>
</evidence>
<reference evidence="6 7" key="2">
    <citation type="submission" date="2020-03" db="EMBL/GenBank/DDBJ databases">
        <authorList>
            <person name="Ichikawa N."/>
            <person name="Kimura A."/>
            <person name="Kitahashi Y."/>
            <person name="Uohara A."/>
        </authorList>
    </citation>
    <scope>NUCLEOTIDE SEQUENCE [LARGE SCALE GENOMIC DNA]</scope>
    <source>
        <strain evidence="6 7">NBRC 108638</strain>
    </source>
</reference>
<dbReference type="AlphaFoldDB" id="A0A6V8LD34"/>
<dbReference type="Proteomes" id="UP000482960">
    <property type="component" value="Unassembled WGS sequence"/>
</dbReference>
<keyword evidence="1" id="KW-0805">Transcription regulation</keyword>
<keyword evidence="7" id="KW-1185">Reference proteome</keyword>
<dbReference type="EMBL" id="BLPG01000001">
    <property type="protein sequence ID" value="GFJ93570.1"/>
    <property type="molecule type" value="Genomic_DNA"/>
</dbReference>
<reference evidence="6 7" key="1">
    <citation type="submission" date="2020-03" db="EMBL/GenBank/DDBJ databases">
        <title>Whole genome shotgun sequence of Phytohabitans rumicis NBRC 108638.</title>
        <authorList>
            <person name="Komaki H."/>
            <person name="Tamura T."/>
        </authorList>
    </citation>
    <scope>NUCLEOTIDE SEQUENCE [LARGE SCALE GENOMIC DNA]</scope>
    <source>
        <strain evidence="6 7">NBRC 108638</strain>
    </source>
</reference>
<comment type="caution">
    <text evidence="6">The sequence shown here is derived from an EMBL/GenBank/DDBJ whole genome shotgun (WGS) entry which is preliminary data.</text>
</comment>
<dbReference type="PRINTS" id="PR00455">
    <property type="entry name" value="HTHTETR"/>
</dbReference>
<dbReference type="Gene3D" id="1.10.357.10">
    <property type="entry name" value="Tetracycline Repressor, domain 2"/>
    <property type="match status" value="1"/>
</dbReference>
<evidence type="ECO:0000259" key="5">
    <source>
        <dbReference type="PROSITE" id="PS50977"/>
    </source>
</evidence>
<dbReference type="PANTHER" id="PTHR47506">
    <property type="entry name" value="TRANSCRIPTIONAL REGULATORY PROTEIN"/>
    <property type="match status" value="1"/>
</dbReference>
<dbReference type="Pfam" id="PF00440">
    <property type="entry name" value="TetR_N"/>
    <property type="match status" value="1"/>
</dbReference>
<dbReference type="PANTHER" id="PTHR47506:SF7">
    <property type="entry name" value="TRANSCRIPTIONAL REGULATORY PROTEIN"/>
    <property type="match status" value="1"/>
</dbReference>
<proteinExistence type="predicted"/>
<feature type="DNA-binding region" description="H-T-H motif" evidence="4">
    <location>
        <begin position="32"/>
        <end position="51"/>
    </location>
</feature>
<gene>
    <name evidence="6" type="ORF">Prum_072120</name>
</gene>
<organism evidence="6 7">
    <name type="scientific">Phytohabitans rumicis</name>
    <dbReference type="NCBI Taxonomy" id="1076125"/>
    <lineage>
        <taxon>Bacteria</taxon>
        <taxon>Bacillati</taxon>
        <taxon>Actinomycetota</taxon>
        <taxon>Actinomycetes</taxon>
        <taxon>Micromonosporales</taxon>
        <taxon>Micromonosporaceae</taxon>
    </lineage>
</organism>
<dbReference type="InterPro" id="IPR001647">
    <property type="entry name" value="HTH_TetR"/>
</dbReference>
<dbReference type="InterPro" id="IPR036271">
    <property type="entry name" value="Tet_transcr_reg_TetR-rel_C_sf"/>
</dbReference>
<dbReference type="SUPFAM" id="SSF46689">
    <property type="entry name" value="Homeodomain-like"/>
    <property type="match status" value="1"/>
</dbReference>
<protein>
    <submittedName>
        <fullName evidence="6">TetR family transcriptional regulator</fullName>
    </submittedName>
</protein>
<feature type="domain" description="HTH tetR-type" evidence="5">
    <location>
        <begin position="9"/>
        <end position="69"/>
    </location>
</feature>
<sequence>MRYGRERKQATRRRIIETAGRRFKAGGIDGSGIATLMAAAGLTNGAFYAHFDSKDDLVAAAVADQLREQCEILGAAAPGRAGVEQILRVYLSVQHRDSPEYGCPSAALLDEIARCADATKRAYTGGVLAVIDDIAARLAPHDPQSARVQTFSIYALMVGTLQLSRALADQQLADGVLEQGIQSALTLLGAEDR</sequence>
<evidence type="ECO:0000256" key="4">
    <source>
        <dbReference type="PROSITE-ProRule" id="PRU00335"/>
    </source>
</evidence>
<evidence type="ECO:0000313" key="6">
    <source>
        <dbReference type="EMBL" id="GFJ93570.1"/>
    </source>
</evidence>
<name>A0A6V8LD34_9ACTN</name>
<keyword evidence="2 4" id="KW-0238">DNA-binding</keyword>
<dbReference type="RefSeq" id="WP_173080224.1">
    <property type="nucleotide sequence ID" value="NZ_BAABJB010000001.1"/>
</dbReference>
<dbReference type="Gene3D" id="1.10.10.60">
    <property type="entry name" value="Homeodomain-like"/>
    <property type="match status" value="1"/>
</dbReference>
<evidence type="ECO:0000256" key="3">
    <source>
        <dbReference type="ARBA" id="ARBA00023163"/>
    </source>
</evidence>